<proteinExistence type="predicted"/>
<evidence type="ECO:0000256" key="1">
    <source>
        <dbReference type="SAM" id="MobiDB-lite"/>
    </source>
</evidence>
<keyword evidence="3" id="KW-1185">Reference proteome</keyword>
<evidence type="ECO:0000313" key="3">
    <source>
        <dbReference type="Proteomes" id="UP001492380"/>
    </source>
</evidence>
<dbReference type="EMBL" id="JBBWRZ010000006">
    <property type="protein sequence ID" value="KAK8233836.1"/>
    <property type="molecule type" value="Genomic_DNA"/>
</dbReference>
<evidence type="ECO:0000313" key="2">
    <source>
        <dbReference type="EMBL" id="KAK8233836.1"/>
    </source>
</evidence>
<organism evidence="2 3">
    <name type="scientific">Phyllosticta capitalensis</name>
    <dbReference type="NCBI Taxonomy" id="121624"/>
    <lineage>
        <taxon>Eukaryota</taxon>
        <taxon>Fungi</taxon>
        <taxon>Dikarya</taxon>
        <taxon>Ascomycota</taxon>
        <taxon>Pezizomycotina</taxon>
        <taxon>Dothideomycetes</taxon>
        <taxon>Dothideomycetes incertae sedis</taxon>
        <taxon>Botryosphaeriales</taxon>
        <taxon>Phyllostictaceae</taxon>
        <taxon>Phyllosticta</taxon>
    </lineage>
</organism>
<gene>
    <name evidence="2" type="ORF">HDK90DRAFT_279374</name>
</gene>
<dbReference type="Proteomes" id="UP001492380">
    <property type="component" value="Unassembled WGS sequence"/>
</dbReference>
<accession>A0ABR1YMV3</accession>
<name>A0ABR1YMV3_9PEZI</name>
<protein>
    <submittedName>
        <fullName evidence="2">Uncharacterized protein</fullName>
    </submittedName>
</protein>
<reference evidence="2 3" key="1">
    <citation type="submission" date="2024-04" db="EMBL/GenBank/DDBJ databases">
        <title>Phyllosticta paracitricarpa is synonymous to the EU quarantine fungus P. citricarpa based on phylogenomic analyses.</title>
        <authorList>
            <consortium name="Lawrence Berkeley National Laboratory"/>
            <person name="Van Ingen-Buijs V.A."/>
            <person name="Van Westerhoven A.C."/>
            <person name="Haridas S."/>
            <person name="Skiadas P."/>
            <person name="Martin F."/>
            <person name="Groenewald J.Z."/>
            <person name="Crous P.W."/>
            <person name="Seidl M.F."/>
        </authorList>
    </citation>
    <scope>NUCLEOTIDE SEQUENCE [LARGE SCALE GENOMIC DNA]</scope>
    <source>
        <strain evidence="2 3">CBS 123374</strain>
    </source>
</reference>
<comment type="caution">
    <text evidence="2">The sequence shown here is derived from an EMBL/GenBank/DDBJ whole genome shotgun (WGS) entry which is preliminary data.</text>
</comment>
<feature type="compositionally biased region" description="Basic and acidic residues" evidence="1">
    <location>
        <begin position="88"/>
        <end position="108"/>
    </location>
</feature>
<sequence>MSTPRRDIQMLPVDSFVVGFGCLLIWVIPLVSSLEVDVSDHSGDLPQWTRTRRRSGVERDGVRSQLLYIQREDYFKRPQCQILVQTHDFDSKNNFDPDMPKEESKKDLTQTGDIELNRH</sequence>
<feature type="region of interest" description="Disordered" evidence="1">
    <location>
        <begin position="88"/>
        <end position="119"/>
    </location>
</feature>